<evidence type="ECO:0000256" key="3">
    <source>
        <dbReference type="ARBA" id="ARBA00023048"/>
    </source>
</evidence>
<evidence type="ECO:0000256" key="2">
    <source>
        <dbReference type="ARBA" id="ARBA00023022"/>
    </source>
</evidence>
<dbReference type="EMBL" id="FOLI01000002">
    <property type="protein sequence ID" value="SFB93791.1"/>
    <property type="molecule type" value="Genomic_DNA"/>
</dbReference>
<proteinExistence type="predicted"/>
<keyword evidence="1" id="KW-0929">Antimicrobial</keyword>
<keyword evidence="3" id="KW-0078">Bacteriocin</keyword>
<dbReference type="STRING" id="283737.SAMN05660453_0654"/>
<dbReference type="RefSeq" id="WP_091502031.1">
    <property type="nucleotide sequence ID" value="NZ_FOLI01000002.1"/>
</dbReference>
<sequence length="57" mass="5875">MYELSLNDKVLSNHELENINGGLFPIVIAGMVITGKSAAWGAGALAAGAATGYLLNR</sequence>
<dbReference type="NCBIfam" id="TIGR03949">
    <property type="entry name" value="bact_IIb_cerein"/>
    <property type="match status" value="1"/>
</dbReference>
<evidence type="ECO:0000313" key="6">
    <source>
        <dbReference type="Proteomes" id="UP000199376"/>
    </source>
</evidence>
<dbReference type="NCBIfam" id="TIGR01847">
    <property type="entry name" value="bacteriocin_sig"/>
    <property type="match status" value="1"/>
</dbReference>
<dbReference type="InterPro" id="IPR023991">
    <property type="entry name" value="Bacteriocin_IIb_lactobn/cerein"/>
</dbReference>
<keyword evidence="4" id="KW-0472">Membrane</keyword>
<keyword evidence="4" id="KW-1133">Transmembrane helix</keyword>
<gene>
    <name evidence="5" type="ORF">SAMN05660453_0654</name>
</gene>
<dbReference type="GO" id="GO:0031640">
    <property type="term" value="P:killing of cells of another organism"/>
    <property type="evidence" value="ECO:0007669"/>
    <property type="project" value="UniProtKB-KW"/>
</dbReference>
<organism evidence="5 6">
    <name type="scientific">Fructobacillus durionis</name>
    <dbReference type="NCBI Taxonomy" id="283737"/>
    <lineage>
        <taxon>Bacteria</taxon>
        <taxon>Bacillati</taxon>
        <taxon>Bacillota</taxon>
        <taxon>Bacilli</taxon>
        <taxon>Lactobacillales</taxon>
        <taxon>Lactobacillaceae</taxon>
        <taxon>Fructobacillus</taxon>
    </lineage>
</organism>
<feature type="transmembrane region" description="Helical" evidence="4">
    <location>
        <begin position="22"/>
        <end position="55"/>
    </location>
</feature>
<keyword evidence="2" id="KW-0044">Antibiotic</keyword>
<accession>A0A1I1F3E9</accession>
<evidence type="ECO:0000256" key="4">
    <source>
        <dbReference type="SAM" id="Phobius"/>
    </source>
</evidence>
<dbReference type="GO" id="GO:0042742">
    <property type="term" value="P:defense response to bacterium"/>
    <property type="evidence" value="ECO:0007669"/>
    <property type="project" value="UniProtKB-KW"/>
</dbReference>
<reference evidence="5 6" key="1">
    <citation type="submission" date="2016-10" db="EMBL/GenBank/DDBJ databases">
        <authorList>
            <person name="de Groot N.N."/>
        </authorList>
    </citation>
    <scope>NUCLEOTIDE SEQUENCE [LARGE SCALE GENOMIC DNA]</scope>
    <source>
        <strain evidence="5 6">DSM 19113</strain>
    </source>
</reference>
<dbReference type="Proteomes" id="UP000199376">
    <property type="component" value="Unassembled WGS sequence"/>
</dbReference>
<dbReference type="InterPro" id="IPR010133">
    <property type="entry name" value="Bacteriocin_signal_seq"/>
</dbReference>
<dbReference type="AlphaFoldDB" id="A0A1I1F3E9"/>
<protein>
    <submittedName>
        <fullName evidence="5">Class IIb bacteriocin, lactobin A/cerein 7B family</fullName>
    </submittedName>
</protein>
<name>A0A1I1F3E9_9LACO</name>
<evidence type="ECO:0000313" key="5">
    <source>
        <dbReference type="EMBL" id="SFB93791.1"/>
    </source>
</evidence>
<keyword evidence="4" id="KW-0812">Transmembrane</keyword>
<keyword evidence="6" id="KW-1185">Reference proteome</keyword>
<evidence type="ECO:0000256" key="1">
    <source>
        <dbReference type="ARBA" id="ARBA00022529"/>
    </source>
</evidence>